<dbReference type="AlphaFoldDB" id="A0A1B2DJ28"/>
<gene>
    <name evidence="1" type="ORF">BBD42_15530</name>
</gene>
<reference evidence="1" key="1">
    <citation type="submission" date="2016-08" db="EMBL/GenBank/DDBJ databases">
        <title>Complete Genome Seqeunce of Paenibacillus sp. BIHB 4019 from tea rhizoplane.</title>
        <authorList>
            <person name="Thakur R."/>
            <person name="Swarnkar M.K."/>
            <person name="Gulati A."/>
        </authorList>
    </citation>
    <scope>NUCLEOTIDE SEQUENCE [LARGE SCALE GENOMIC DNA]</scope>
    <source>
        <strain evidence="1">BIHB4019</strain>
    </source>
</reference>
<accession>A0A1B2DJ28</accession>
<organism evidence="1">
    <name type="scientific">Paenibacillus sp. BIHB 4019</name>
    <dbReference type="NCBI Taxonomy" id="1870819"/>
    <lineage>
        <taxon>Bacteria</taxon>
        <taxon>Bacillati</taxon>
        <taxon>Bacillota</taxon>
        <taxon>Bacilli</taxon>
        <taxon>Bacillales</taxon>
        <taxon>Paenibacillaceae</taxon>
        <taxon>Paenibacillus</taxon>
    </lineage>
</organism>
<dbReference type="RefSeq" id="WP_099518899.1">
    <property type="nucleotide sequence ID" value="NZ_CP016808.1"/>
</dbReference>
<protein>
    <submittedName>
        <fullName evidence="1">Uncharacterized protein</fullName>
    </submittedName>
</protein>
<evidence type="ECO:0000313" key="1">
    <source>
        <dbReference type="EMBL" id="ANY67718.1"/>
    </source>
</evidence>
<sequence length="194" mass="22437">MDITQIVYEIESNTKQRKVHESLRYAYEGQTYDLGDRRQRMALIDVVTRAYVLGAVKVDTALLERLTDAILDEELTDTHPDKVTNTEYPFMSDWQLDLRRDKETGLKAAEEIGTDGRDYRKPTKRRRTSYENWRVDRDAKGGNTERQAQYKRDTAASALTVYNVNETGGELTEQFVAAQNVAKAWRERLSSVYT</sequence>
<name>A0A1B2DJ28_9BACL</name>
<dbReference type="EMBL" id="CP016808">
    <property type="protein sequence ID" value="ANY67718.1"/>
    <property type="molecule type" value="Genomic_DNA"/>
</dbReference>
<proteinExistence type="predicted"/>